<feature type="domain" description="AAA+ ATPase" evidence="2">
    <location>
        <begin position="72"/>
        <end position="255"/>
    </location>
</feature>
<name>A0A1V5MIC3_UNCT6</name>
<reference evidence="3" key="1">
    <citation type="submission" date="2017-02" db="EMBL/GenBank/DDBJ databases">
        <title>Delving into the versatile metabolic prowess of the omnipresent phylum Bacteroidetes.</title>
        <authorList>
            <person name="Nobu M.K."/>
            <person name="Mei R."/>
            <person name="Narihiro T."/>
            <person name="Kuroda K."/>
            <person name="Liu W.-T."/>
        </authorList>
    </citation>
    <scope>NUCLEOTIDE SEQUENCE</scope>
    <source>
        <strain evidence="3">ADurb.Bin417</strain>
    </source>
</reference>
<evidence type="ECO:0000313" key="3">
    <source>
        <dbReference type="EMBL" id="OPZ92895.1"/>
    </source>
</evidence>
<dbReference type="InterPro" id="IPR027417">
    <property type="entry name" value="P-loop_NTPase"/>
</dbReference>
<dbReference type="GO" id="GO:0005524">
    <property type="term" value="F:ATP binding"/>
    <property type="evidence" value="ECO:0007669"/>
    <property type="project" value="InterPro"/>
</dbReference>
<dbReference type="Proteomes" id="UP000485484">
    <property type="component" value="Unassembled WGS sequence"/>
</dbReference>
<dbReference type="InterPro" id="IPR004482">
    <property type="entry name" value="Mg_chelat-rel"/>
</dbReference>
<dbReference type="EMBL" id="MWAK01000060">
    <property type="protein sequence ID" value="OPZ92895.1"/>
    <property type="molecule type" value="Genomic_DNA"/>
</dbReference>
<dbReference type="AlphaFoldDB" id="A0A1V5MIC3"/>
<organism evidence="3">
    <name type="scientific">candidate division TA06 bacterium ADurb.Bin417</name>
    <dbReference type="NCBI Taxonomy" id="1852828"/>
    <lineage>
        <taxon>Bacteria</taxon>
        <taxon>Bacteria division TA06</taxon>
    </lineage>
</organism>
<dbReference type="PANTHER" id="PTHR32039">
    <property type="entry name" value="MAGNESIUM-CHELATASE SUBUNIT CHLI"/>
    <property type="match status" value="1"/>
</dbReference>
<gene>
    <name evidence="3" type="primary">comM</name>
    <name evidence="3" type="ORF">BWY73_00590</name>
</gene>
<accession>A0A1V5MIC3</accession>
<dbReference type="InterPro" id="IPR003593">
    <property type="entry name" value="AAA+_ATPase"/>
</dbReference>
<dbReference type="InterPro" id="IPR045006">
    <property type="entry name" value="CHLI-like"/>
</dbReference>
<evidence type="ECO:0000259" key="2">
    <source>
        <dbReference type="SMART" id="SM00382"/>
    </source>
</evidence>
<sequence length="370" mass="40500">MPGLNVHAFETLTDLVSQLGSEGDLPVRASNQESEVVSPSSEDGESTFNHIDLTEIKGQAASRRAIEIAAAGGHCLLLSGPPGSGKTMLARALPTILPPLTFDEAIEVTRIYSVRGLVPPGGGLIERRPFRDPHHTVSDVALIGGGQIPRPGEVSLAHNGVLFLDELPEFDRNTLEVLRQPLEEGVVHISRARSAVSFPASFMFIAAMNPCPCGQLGNPRKACRCAPAQIQKYRSRLSGPLLDRIDLQIEVPPVTVAELSDDRRIGESSRAVRERVASARRLQRERYRSAGILNNSQLAGRRLKEFGRLEPEAESLLNAAVDKFELSARVYDRLRKVARTIADLEASGPIQSHHISEALQYRTLDRKVWI</sequence>
<dbReference type="Pfam" id="PF01078">
    <property type="entry name" value="Mg_chelatase"/>
    <property type="match status" value="1"/>
</dbReference>
<comment type="similarity">
    <text evidence="1">Belongs to the Mg-chelatase subunits D/I family. ComM subfamily.</text>
</comment>
<dbReference type="Pfam" id="PF13335">
    <property type="entry name" value="Mg_chelatase_C"/>
    <property type="match status" value="1"/>
</dbReference>
<evidence type="ECO:0000256" key="1">
    <source>
        <dbReference type="ARBA" id="ARBA00006354"/>
    </source>
</evidence>
<dbReference type="SUPFAM" id="SSF52540">
    <property type="entry name" value="P-loop containing nucleoside triphosphate hydrolases"/>
    <property type="match status" value="1"/>
</dbReference>
<protein>
    <submittedName>
        <fullName evidence="3">Competence protein ComM</fullName>
    </submittedName>
</protein>
<dbReference type="InterPro" id="IPR025158">
    <property type="entry name" value="Mg_chelat-rel_C"/>
</dbReference>
<dbReference type="InterPro" id="IPR000523">
    <property type="entry name" value="Mg_chelatse_chII-like_cat_dom"/>
</dbReference>
<comment type="caution">
    <text evidence="3">The sequence shown here is derived from an EMBL/GenBank/DDBJ whole genome shotgun (WGS) entry which is preliminary data.</text>
</comment>
<dbReference type="NCBIfam" id="TIGR00368">
    <property type="entry name" value="YifB family Mg chelatase-like AAA ATPase"/>
    <property type="match status" value="1"/>
</dbReference>
<dbReference type="PANTHER" id="PTHR32039:SF7">
    <property type="entry name" value="COMPETENCE PROTEIN COMM"/>
    <property type="match status" value="1"/>
</dbReference>
<proteinExistence type="inferred from homology"/>
<dbReference type="Gene3D" id="3.40.50.300">
    <property type="entry name" value="P-loop containing nucleotide triphosphate hydrolases"/>
    <property type="match status" value="1"/>
</dbReference>
<dbReference type="SMART" id="SM00382">
    <property type="entry name" value="AAA"/>
    <property type="match status" value="1"/>
</dbReference>